<dbReference type="AlphaFoldDB" id="A0A381X862"/>
<sequence length="160" mass="18383">MRIPGEKRSSQPDECGNRAGIFAEAIRDNLMDLAWSMLSKETRGMRMGVWATRNEIDMQEAYRAAYESDHPSRTSMMEDFRTTILRLWPLEDLTELGVAPTTYLDDDHAFAFLPFGLIGEESQVARGRMMSGLIVPMLLEDNEWRVDLPSWRLLQQPGQE</sequence>
<gene>
    <name evidence="1" type="ORF">METZ01_LOCUS113712</name>
</gene>
<proteinExistence type="predicted"/>
<name>A0A381X862_9ZZZZ</name>
<reference evidence="1" key="1">
    <citation type="submission" date="2018-05" db="EMBL/GenBank/DDBJ databases">
        <authorList>
            <person name="Lanie J.A."/>
            <person name="Ng W.-L."/>
            <person name="Kazmierczak K.M."/>
            <person name="Andrzejewski T.M."/>
            <person name="Davidsen T.M."/>
            <person name="Wayne K.J."/>
            <person name="Tettelin H."/>
            <person name="Glass J.I."/>
            <person name="Rusch D."/>
            <person name="Podicherti R."/>
            <person name="Tsui H.-C.T."/>
            <person name="Winkler M.E."/>
        </authorList>
    </citation>
    <scope>NUCLEOTIDE SEQUENCE</scope>
</reference>
<organism evidence="1">
    <name type="scientific">marine metagenome</name>
    <dbReference type="NCBI Taxonomy" id="408172"/>
    <lineage>
        <taxon>unclassified sequences</taxon>
        <taxon>metagenomes</taxon>
        <taxon>ecological metagenomes</taxon>
    </lineage>
</organism>
<dbReference type="EMBL" id="UINC01014227">
    <property type="protein sequence ID" value="SVA60858.1"/>
    <property type="molecule type" value="Genomic_DNA"/>
</dbReference>
<accession>A0A381X862</accession>
<evidence type="ECO:0000313" key="1">
    <source>
        <dbReference type="EMBL" id="SVA60858.1"/>
    </source>
</evidence>
<protein>
    <submittedName>
        <fullName evidence="1">Uncharacterized protein</fullName>
    </submittedName>
</protein>